<dbReference type="AlphaFoldDB" id="A0A5J5CF39"/>
<protein>
    <recommendedName>
        <fullName evidence="3">DDE Tnp4 domain-containing protein</fullName>
    </recommendedName>
</protein>
<evidence type="ECO:0000313" key="1">
    <source>
        <dbReference type="EMBL" id="KAA8579216.1"/>
    </source>
</evidence>
<reference evidence="1 2" key="1">
    <citation type="submission" date="2019-08" db="EMBL/GenBank/DDBJ databases">
        <title>A chromosome-level genome assembly, high-density linkage maps, and genome scans reveal the genomic architecture of hybrid incompatibilities underlying speciation via character displacement in darters (Percidae: Etheostominae).</title>
        <authorList>
            <person name="Moran R.L."/>
            <person name="Catchen J.M."/>
            <person name="Fuller R.C."/>
        </authorList>
    </citation>
    <scope>NUCLEOTIDE SEQUENCE [LARGE SCALE GENOMIC DNA]</scope>
    <source>
        <strain evidence="1">EspeVRDwgs_2016</strain>
        <tissue evidence="1">Muscle</tissue>
    </source>
</reference>
<comment type="caution">
    <text evidence="1">The sequence shown here is derived from an EMBL/GenBank/DDBJ whole genome shotgun (WGS) entry which is preliminary data.</text>
</comment>
<evidence type="ECO:0008006" key="3">
    <source>
        <dbReference type="Google" id="ProtNLM"/>
    </source>
</evidence>
<dbReference type="Proteomes" id="UP000327493">
    <property type="component" value="Unassembled WGS sequence"/>
</dbReference>
<name>A0A5J5CF39_9PERO</name>
<proteinExistence type="predicted"/>
<dbReference type="EMBL" id="VOFY01000039">
    <property type="protein sequence ID" value="KAA8579216.1"/>
    <property type="molecule type" value="Genomic_DNA"/>
</dbReference>
<evidence type="ECO:0000313" key="2">
    <source>
        <dbReference type="Proteomes" id="UP000327493"/>
    </source>
</evidence>
<gene>
    <name evidence="1" type="ORF">FQN60_012572</name>
</gene>
<keyword evidence="2" id="KW-1185">Reference proteome</keyword>
<organism evidence="1 2">
    <name type="scientific">Etheostoma spectabile</name>
    <name type="common">orangethroat darter</name>
    <dbReference type="NCBI Taxonomy" id="54343"/>
    <lineage>
        <taxon>Eukaryota</taxon>
        <taxon>Metazoa</taxon>
        <taxon>Chordata</taxon>
        <taxon>Craniata</taxon>
        <taxon>Vertebrata</taxon>
        <taxon>Euteleostomi</taxon>
        <taxon>Actinopterygii</taxon>
        <taxon>Neopterygii</taxon>
        <taxon>Teleostei</taxon>
        <taxon>Neoteleostei</taxon>
        <taxon>Acanthomorphata</taxon>
        <taxon>Eupercaria</taxon>
        <taxon>Perciformes</taxon>
        <taxon>Percoidei</taxon>
        <taxon>Percidae</taxon>
        <taxon>Etheostomatinae</taxon>
        <taxon>Etheostoma</taxon>
    </lineage>
</organism>
<sequence>TSDGGVLANSTFGRSLLDRTLGLPQDALLPEAEHLGPQPHVFIADEAFPLRHNLMRPFPGFNHSGRRRVFNFRLSHAIVENTLVFSVPMAYVRGVVGSALQMGACGGYRVLHNFFEEDSRRQPGLLFHTMRTVLAYRQ</sequence>
<accession>A0A5J5CF39</accession>
<feature type="non-terminal residue" evidence="1">
    <location>
        <position position="1"/>
    </location>
</feature>